<accession>A0ABX1W3T4</accession>
<evidence type="ECO:0000313" key="1">
    <source>
        <dbReference type="EMBL" id="NNU33226.1"/>
    </source>
</evidence>
<comment type="caution">
    <text evidence="1">The sequence shown here is derived from an EMBL/GenBank/DDBJ whole genome shotgun (WGS) entry which is preliminary data.</text>
</comment>
<keyword evidence="2" id="KW-1185">Reference proteome</keyword>
<dbReference type="EMBL" id="JABFCR010000005">
    <property type="protein sequence ID" value="NNU33226.1"/>
    <property type="molecule type" value="Genomic_DNA"/>
</dbReference>
<dbReference type="RefSeq" id="WP_175268909.1">
    <property type="nucleotide sequence ID" value="NZ_JABFCR010000005.1"/>
</dbReference>
<organism evidence="1 2">
    <name type="scientific">Mucilaginibacter humi</name>
    <dbReference type="NCBI Taxonomy" id="2732510"/>
    <lineage>
        <taxon>Bacteria</taxon>
        <taxon>Pseudomonadati</taxon>
        <taxon>Bacteroidota</taxon>
        <taxon>Sphingobacteriia</taxon>
        <taxon>Sphingobacteriales</taxon>
        <taxon>Sphingobacteriaceae</taxon>
        <taxon>Mucilaginibacter</taxon>
    </lineage>
</organism>
<reference evidence="1 2" key="1">
    <citation type="submission" date="2020-05" db="EMBL/GenBank/DDBJ databases">
        <authorList>
            <person name="Khan S.A."/>
            <person name="Jeon C.O."/>
            <person name="Chun B.H."/>
        </authorList>
    </citation>
    <scope>NUCLEOTIDE SEQUENCE [LARGE SCALE GENOMIC DNA]</scope>
    <source>
        <strain evidence="1 2">S1162</strain>
    </source>
</reference>
<name>A0ABX1W3T4_9SPHI</name>
<protein>
    <submittedName>
        <fullName evidence="1">Uncharacterized protein</fullName>
    </submittedName>
</protein>
<gene>
    <name evidence="1" type="ORF">HK413_01845</name>
</gene>
<evidence type="ECO:0000313" key="2">
    <source>
        <dbReference type="Proteomes" id="UP000566071"/>
    </source>
</evidence>
<proteinExistence type="predicted"/>
<dbReference type="Proteomes" id="UP000566071">
    <property type="component" value="Unassembled WGS sequence"/>
</dbReference>
<sequence>MSTIYGKLNFKGIAVSPKNLSLVQDKLNHWNADATGVWSNTIVGLGHLMLYNTPESLNEKLPFLKLKAG</sequence>